<organism evidence="1 2">
    <name type="scientific">Singulisphaera acidiphila (strain ATCC BAA-1392 / DSM 18658 / VKM B-2454 / MOB10)</name>
    <dbReference type="NCBI Taxonomy" id="886293"/>
    <lineage>
        <taxon>Bacteria</taxon>
        <taxon>Pseudomonadati</taxon>
        <taxon>Planctomycetota</taxon>
        <taxon>Planctomycetia</taxon>
        <taxon>Isosphaerales</taxon>
        <taxon>Isosphaeraceae</taxon>
        <taxon>Singulisphaera</taxon>
    </lineage>
</organism>
<dbReference type="EMBL" id="CP003364">
    <property type="protein sequence ID" value="AGA28826.1"/>
    <property type="molecule type" value="Genomic_DNA"/>
</dbReference>
<dbReference type="Pfam" id="PF14284">
    <property type="entry name" value="PcfJ"/>
    <property type="match status" value="1"/>
</dbReference>
<dbReference type="AlphaFoldDB" id="L0DJI4"/>
<sequence length="416" mass="46560">MLTATARKNSANAAIDRAVREALGTVEACHLRTRSAFERLLRHVRRSSLLHHATVGGRSGRKGCNAVVAGLLSLATYRKEWIRPIESWEPVGINPLPQFSSLAGHLLAAYPVPAFMTSVWLEGRTVEARRHQAWFNHIGAGRNLRTADLPLPYTKRMAHHFLLAPDHLTVEEALRWGQVRGLGGSKGLALAVTSTGLGWSFESEDFWVTVVHFLVNHPDLDPAQIGPVVDYLHHQRFVPQEGHIAEGALIDLGPPQPNLTMKGRTAKSLLRQVGDWQQRSTSPKIFVSLKWKTSGIGSYRHVGQDPPGGARCWTIQELTSGQELQQEGMAMKHCVACYAGACARRTTSIWSMRFENDERRFRVMTIEVDLSTRTICQARRRYNVPPNEKALGVLRRWAEQEGLKLAFWSQGILVRD</sequence>
<dbReference type="STRING" id="886293.Sinac_4649"/>
<proteinExistence type="predicted"/>
<evidence type="ECO:0000313" key="2">
    <source>
        <dbReference type="Proteomes" id="UP000010798"/>
    </source>
</evidence>
<dbReference type="OrthoDB" id="214484at2"/>
<gene>
    <name evidence="1" type="ordered locus">Sinac_4649</name>
</gene>
<dbReference type="KEGG" id="saci:Sinac_4649"/>
<dbReference type="Proteomes" id="UP000010798">
    <property type="component" value="Chromosome"/>
</dbReference>
<keyword evidence="2" id="KW-1185">Reference proteome</keyword>
<reference evidence="1 2" key="1">
    <citation type="submission" date="2012-02" db="EMBL/GenBank/DDBJ databases">
        <title>Complete sequence of chromosome of Singulisphaera acidiphila DSM 18658.</title>
        <authorList>
            <consortium name="US DOE Joint Genome Institute (JGI-PGF)"/>
            <person name="Lucas S."/>
            <person name="Copeland A."/>
            <person name="Lapidus A."/>
            <person name="Glavina del Rio T."/>
            <person name="Dalin E."/>
            <person name="Tice H."/>
            <person name="Bruce D."/>
            <person name="Goodwin L."/>
            <person name="Pitluck S."/>
            <person name="Peters L."/>
            <person name="Ovchinnikova G."/>
            <person name="Chertkov O."/>
            <person name="Kyrpides N."/>
            <person name="Mavromatis K."/>
            <person name="Ivanova N."/>
            <person name="Brettin T."/>
            <person name="Detter J.C."/>
            <person name="Han C."/>
            <person name="Larimer F."/>
            <person name="Land M."/>
            <person name="Hauser L."/>
            <person name="Markowitz V."/>
            <person name="Cheng J.-F."/>
            <person name="Hugenholtz P."/>
            <person name="Woyke T."/>
            <person name="Wu D."/>
            <person name="Tindall B."/>
            <person name="Pomrenke H."/>
            <person name="Brambilla E."/>
            <person name="Klenk H.-P."/>
            <person name="Eisen J.A."/>
        </authorList>
    </citation>
    <scope>NUCLEOTIDE SEQUENCE [LARGE SCALE GENOMIC DNA]</scope>
    <source>
        <strain evidence="2">ATCC BAA-1392 / DSM 18658 / VKM B-2454 / MOB10</strain>
    </source>
</reference>
<dbReference type="InterPro" id="IPR025586">
    <property type="entry name" value="PcfJ"/>
</dbReference>
<dbReference type="RefSeq" id="WP_015247940.1">
    <property type="nucleotide sequence ID" value="NC_019892.1"/>
</dbReference>
<evidence type="ECO:0000313" key="1">
    <source>
        <dbReference type="EMBL" id="AGA28826.1"/>
    </source>
</evidence>
<dbReference type="HOGENOM" id="CLU_660384_0_0_0"/>
<name>L0DJI4_SINAD</name>
<accession>L0DJI4</accession>
<dbReference type="eggNOG" id="ENOG5032F5G">
    <property type="taxonomic scope" value="Bacteria"/>
</dbReference>
<protein>
    <submittedName>
        <fullName evidence="1">Uncharacterized protein</fullName>
    </submittedName>
</protein>